<evidence type="ECO:0000313" key="1">
    <source>
        <dbReference type="EMBL" id="GLW62979.1"/>
    </source>
</evidence>
<accession>A0A9W6PTV1</accession>
<dbReference type="SUPFAM" id="SSF51126">
    <property type="entry name" value="Pectin lyase-like"/>
    <property type="match status" value="1"/>
</dbReference>
<dbReference type="AlphaFoldDB" id="A0A9W6PTV1"/>
<name>A0A9W6PTV1_9ACTN</name>
<comment type="caution">
    <text evidence="1">The sequence shown here is derived from an EMBL/GenBank/DDBJ whole genome shotgun (WGS) entry which is preliminary data.</text>
</comment>
<proteinExistence type="predicted"/>
<sequence>MAGVPYSLPAADPDDGGRAASVRHGVDDLAARLAVHEEVYGVPLDGFAGSDDDAKLRAALSYAAAQTRPPAIVLANRAHRFDGGPYPYYDGLRLVGSLGTLEREFASAGPQCVATVGGSALFSVPRAGVKNMFIHGVQFRAASGRVHFQTPITDFAKGPIVQDADFRGLAWVGFKTVMHARHLRCSIERVYVNNGTDTQFKLAGSDNYYFVEGKSFMSAHALKASMFYLWFTHMSRTQVGPIYITPEVATAVRIDGSYGDLVFTGTLFDCTGRSASTACQGAAVLITGGKGIVFRDCWFFNNAVNPAATGRRPVDRGQVFIRGSAADILFDGCQFNGGAAQTTHTPPGTPAIYAATGVSGVKVCNPLAPNKGVKLLQQQSAGIIAKYGADDWTLKVA</sequence>
<evidence type="ECO:0000313" key="2">
    <source>
        <dbReference type="Proteomes" id="UP001165124"/>
    </source>
</evidence>
<organism evidence="1 2">
    <name type="scientific">Actinomadura rubrobrunea</name>
    <dbReference type="NCBI Taxonomy" id="115335"/>
    <lineage>
        <taxon>Bacteria</taxon>
        <taxon>Bacillati</taxon>
        <taxon>Actinomycetota</taxon>
        <taxon>Actinomycetes</taxon>
        <taxon>Streptosporangiales</taxon>
        <taxon>Thermomonosporaceae</taxon>
        <taxon>Actinomadura</taxon>
    </lineage>
</organism>
<keyword evidence="2" id="KW-1185">Reference proteome</keyword>
<dbReference type="InterPro" id="IPR011050">
    <property type="entry name" value="Pectin_lyase_fold/virulence"/>
</dbReference>
<dbReference type="Proteomes" id="UP001165124">
    <property type="component" value="Unassembled WGS sequence"/>
</dbReference>
<dbReference type="EMBL" id="BSRZ01000002">
    <property type="protein sequence ID" value="GLW62979.1"/>
    <property type="molecule type" value="Genomic_DNA"/>
</dbReference>
<gene>
    <name evidence="1" type="ORF">Arub01_12230</name>
</gene>
<protein>
    <submittedName>
        <fullName evidence="1">Uncharacterized protein</fullName>
    </submittedName>
</protein>
<dbReference type="RefSeq" id="WP_067911379.1">
    <property type="nucleotide sequence ID" value="NZ_BSRZ01000002.1"/>
</dbReference>
<reference evidence="1" key="1">
    <citation type="submission" date="2023-02" db="EMBL/GenBank/DDBJ databases">
        <title>Actinomadura rubrobrunea NBRC 14622.</title>
        <authorList>
            <person name="Ichikawa N."/>
            <person name="Sato H."/>
            <person name="Tonouchi N."/>
        </authorList>
    </citation>
    <scope>NUCLEOTIDE SEQUENCE</scope>
    <source>
        <strain evidence="1">NBRC 14622</strain>
    </source>
</reference>